<proteinExistence type="predicted"/>
<dbReference type="SUPFAM" id="SSF53474">
    <property type="entry name" value="alpha/beta-Hydrolases"/>
    <property type="match status" value="1"/>
</dbReference>
<dbReference type="InterPro" id="IPR029058">
    <property type="entry name" value="AB_hydrolase_fold"/>
</dbReference>
<feature type="domain" description="AB hydrolase-1" evidence="2">
    <location>
        <begin position="25"/>
        <end position="164"/>
    </location>
</feature>
<name>A0ABU2SGZ8_9ACTN</name>
<organism evidence="3 4">
    <name type="scientific">Streptomyces hesseae</name>
    <dbReference type="NCBI Taxonomy" id="3075519"/>
    <lineage>
        <taxon>Bacteria</taxon>
        <taxon>Bacillati</taxon>
        <taxon>Actinomycetota</taxon>
        <taxon>Actinomycetes</taxon>
        <taxon>Kitasatosporales</taxon>
        <taxon>Streptomycetaceae</taxon>
        <taxon>Streptomyces</taxon>
    </lineage>
</organism>
<sequence length="290" mass="30081">MDTLTTGTLAVPGARLYYEVRGAGPPLLLIAGGNSDAAVFEDLAVVLAARFRVVSYDARGSSRSTLEGPPMEQRIEVHADDASRLLAHLFPAGEPVRVFGSCLGALVGLELTSRHPGRVRAVVAHEPPALGLLPDAGEQLALVDDVLRTFHREGVAPALARLSALYGGRPAPALPEERDNTVFFLAHVLRPSTRFVPDPAALAAVADRVTMAGGHDSRTYVIHRPAVALAHRLGHRLALFPGGHAGYAGQPVAFAERLVEVFAARPAGGGEGGGSGRGGTGGPGARSCVS</sequence>
<feature type="region of interest" description="Disordered" evidence="1">
    <location>
        <begin position="266"/>
        <end position="290"/>
    </location>
</feature>
<dbReference type="GO" id="GO:0016787">
    <property type="term" value="F:hydrolase activity"/>
    <property type="evidence" value="ECO:0007669"/>
    <property type="project" value="UniProtKB-KW"/>
</dbReference>
<accession>A0ABU2SGZ8</accession>
<dbReference type="InterPro" id="IPR000073">
    <property type="entry name" value="AB_hydrolase_1"/>
</dbReference>
<gene>
    <name evidence="3" type="ORF">RM609_03935</name>
</gene>
<dbReference type="Pfam" id="PF00561">
    <property type="entry name" value="Abhydrolase_1"/>
    <property type="match status" value="1"/>
</dbReference>
<reference evidence="3" key="1">
    <citation type="submission" date="2024-05" db="EMBL/GenBank/DDBJ databases">
        <title>30 novel species of actinomycetes from the DSMZ collection.</title>
        <authorList>
            <person name="Nouioui I."/>
        </authorList>
    </citation>
    <scope>NUCLEOTIDE SEQUENCE</scope>
    <source>
        <strain evidence="3">DSM 40473</strain>
    </source>
</reference>
<dbReference type="EMBL" id="JAVRFI010000002">
    <property type="protein sequence ID" value="MDT0448253.1"/>
    <property type="molecule type" value="Genomic_DNA"/>
</dbReference>
<comment type="caution">
    <text evidence="3">The sequence shown here is derived from an EMBL/GenBank/DDBJ whole genome shotgun (WGS) entry which is preliminary data.</text>
</comment>
<evidence type="ECO:0000313" key="4">
    <source>
        <dbReference type="Proteomes" id="UP001180531"/>
    </source>
</evidence>
<keyword evidence="4" id="KW-1185">Reference proteome</keyword>
<dbReference type="PANTHER" id="PTHR43433:SF5">
    <property type="entry name" value="AB HYDROLASE-1 DOMAIN-CONTAINING PROTEIN"/>
    <property type="match status" value="1"/>
</dbReference>
<dbReference type="RefSeq" id="WP_311607939.1">
    <property type="nucleotide sequence ID" value="NZ_JAVRFI010000002.1"/>
</dbReference>
<dbReference type="PANTHER" id="PTHR43433">
    <property type="entry name" value="HYDROLASE, ALPHA/BETA FOLD FAMILY PROTEIN"/>
    <property type="match status" value="1"/>
</dbReference>
<protein>
    <submittedName>
        <fullName evidence="3">Alpha/beta fold hydrolase</fullName>
    </submittedName>
</protein>
<evidence type="ECO:0000313" key="3">
    <source>
        <dbReference type="EMBL" id="MDT0448253.1"/>
    </source>
</evidence>
<keyword evidence="3" id="KW-0378">Hydrolase</keyword>
<evidence type="ECO:0000256" key="1">
    <source>
        <dbReference type="SAM" id="MobiDB-lite"/>
    </source>
</evidence>
<dbReference type="InterPro" id="IPR050471">
    <property type="entry name" value="AB_hydrolase"/>
</dbReference>
<feature type="compositionally biased region" description="Gly residues" evidence="1">
    <location>
        <begin position="267"/>
        <end position="284"/>
    </location>
</feature>
<evidence type="ECO:0000259" key="2">
    <source>
        <dbReference type="Pfam" id="PF00561"/>
    </source>
</evidence>
<dbReference type="Gene3D" id="3.40.50.1820">
    <property type="entry name" value="alpha/beta hydrolase"/>
    <property type="match status" value="1"/>
</dbReference>
<dbReference type="Proteomes" id="UP001180531">
    <property type="component" value="Unassembled WGS sequence"/>
</dbReference>